<dbReference type="Gene3D" id="3.40.50.300">
    <property type="entry name" value="P-loop containing nucleotide triphosphate hydrolases"/>
    <property type="match status" value="1"/>
</dbReference>
<evidence type="ECO:0000256" key="3">
    <source>
        <dbReference type="ARBA" id="ARBA00022679"/>
    </source>
</evidence>
<evidence type="ECO:0000259" key="9">
    <source>
        <dbReference type="Pfam" id="PF13614"/>
    </source>
</evidence>
<dbReference type="PANTHER" id="PTHR32309:SF13">
    <property type="entry name" value="FERRIC ENTEROBACTIN TRANSPORT PROTEIN FEPE"/>
    <property type="match status" value="1"/>
</dbReference>
<evidence type="ECO:0000256" key="1">
    <source>
        <dbReference type="ARBA" id="ARBA00007316"/>
    </source>
</evidence>
<dbReference type="InterPro" id="IPR027417">
    <property type="entry name" value="P-loop_NTPase"/>
</dbReference>
<dbReference type="InterPro" id="IPR050445">
    <property type="entry name" value="Bact_polysacc_biosynth/exp"/>
</dbReference>
<keyword evidence="6" id="KW-0067">ATP-binding</keyword>
<evidence type="ECO:0000256" key="2">
    <source>
        <dbReference type="ARBA" id="ARBA00011903"/>
    </source>
</evidence>
<evidence type="ECO:0000256" key="6">
    <source>
        <dbReference type="ARBA" id="ARBA00022840"/>
    </source>
</evidence>
<organism evidence="10">
    <name type="scientific">uncultured Solirubrobacteraceae bacterium</name>
    <dbReference type="NCBI Taxonomy" id="1162706"/>
    <lineage>
        <taxon>Bacteria</taxon>
        <taxon>Bacillati</taxon>
        <taxon>Actinomycetota</taxon>
        <taxon>Thermoleophilia</taxon>
        <taxon>Solirubrobacterales</taxon>
        <taxon>Solirubrobacteraceae</taxon>
        <taxon>environmental samples</taxon>
    </lineage>
</organism>
<feature type="domain" description="AAA" evidence="9">
    <location>
        <begin position="76"/>
        <end position="194"/>
    </location>
</feature>
<dbReference type="GO" id="GO:0004715">
    <property type="term" value="F:non-membrane spanning protein tyrosine kinase activity"/>
    <property type="evidence" value="ECO:0007669"/>
    <property type="project" value="UniProtKB-EC"/>
</dbReference>
<dbReference type="AlphaFoldDB" id="A0A6J4SUA1"/>
<keyword evidence="4" id="KW-0547">Nucleotide-binding</keyword>
<dbReference type="CDD" id="cd05387">
    <property type="entry name" value="BY-kinase"/>
    <property type="match status" value="1"/>
</dbReference>
<feature type="non-terminal residue" evidence="10">
    <location>
        <position position="1"/>
    </location>
</feature>
<comment type="similarity">
    <text evidence="1">Belongs to the CpsD/CapB family.</text>
</comment>
<sequence>LDRLDRRFRYPEQVTDDLGLDILGAVPMLRSPRARDISPEEASQMVEAFRSIRLALRHTFASDGPVVLAVTSPGMGDGKSFVSSNLAMSFAEAGHRTLLIDGDIRRGEQHATFNVDQQPGLMEFLSGEAGLDEIVVPTEYDRLSLIPCGTRRRRGPELLASANMASLVDLLRTRYDAILIDSAPLGAGTDAYALGVAAGSVVLVFREGKTDRRMAQAKLGVLDRLPVHMLGAVLNCVPASGGAYQYYSYLDGYEAEDDPALPEAQRSRLTAGPVGTR</sequence>
<dbReference type="InterPro" id="IPR005702">
    <property type="entry name" value="Wzc-like_C"/>
</dbReference>
<dbReference type="GO" id="GO:0005886">
    <property type="term" value="C:plasma membrane"/>
    <property type="evidence" value="ECO:0007669"/>
    <property type="project" value="TreeGrafter"/>
</dbReference>
<dbReference type="InterPro" id="IPR025669">
    <property type="entry name" value="AAA_dom"/>
</dbReference>
<protein>
    <recommendedName>
        <fullName evidence="2">non-specific protein-tyrosine kinase</fullName>
        <ecNumber evidence="2">2.7.10.2</ecNumber>
    </recommendedName>
</protein>
<evidence type="ECO:0000256" key="8">
    <source>
        <dbReference type="ARBA" id="ARBA00051245"/>
    </source>
</evidence>
<dbReference type="EC" id="2.7.10.2" evidence="2"/>
<accession>A0A6J4SUA1</accession>
<dbReference type="EMBL" id="CADCVP010000231">
    <property type="protein sequence ID" value="CAA9505334.1"/>
    <property type="molecule type" value="Genomic_DNA"/>
</dbReference>
<dbReference type="NCBIfam" id="TIGR01007">
    <property type="entry name" value="eps_fam"/>
    <property type="match status" value="1"/>
</dbReference>
<gene>
    <name evidence="10" type="ORF">AVDCRST_MAG69-2152</name>
</gene>
<dbReference type="Pfam" id="PF13614">
    <property type="entry name" value="AAA_31"/>
    <property type="match status" value="1"/>
</dbReference>
<dbReference type="SUPFAM" id="SSF52540">
    <property type="entry name" value="P-loop containing nucleoside triphosphate hydrolases"/>
    <property type="match status" value="1"/>
</dbReference>
<comment type="catalytic activity">
    <reaction evidence="8">
        <text>L-tyrosyl-[protein] + ATP = O-phospho-L-tyrosyl-[protein] + ADP + H(+)</text>
        <dbReference type="Rhea" id="RHEA:10596"/>
        <dbReference type="Rhea" id="RHEA-COMP:10136"/>
        <dbReference type="Rhea" id="RHEA-COMP:20101"/>
        <dbReference type="ChEBI" id="CHEBI:15378"/>
        <dbReference type="ChEBI" id="CHEBI:30616"/>
        <dbReference type="ChEBI" id="CHEBI:46858"/>
        <dbReference type="ChEBI" id="CHEBI:61978"/>
        <dbReference type="ChEBI" id="CHEBI:456216"/>
        <dbReference type="EC" id="2.7.10.2"/>
    </reaction>
</comment>
<proteinExistence type="inferred from homology"/>
<evidence type="ECO:0000256" key="4">
    <source>
        <dbReference type="ARBA" id="ARBA00022741"/>
    </source>
</evidence>
<dbReference type="PANTHER" id="PTHR32309">
    <property type="entry name" value="TYROSINE-PROTEIN KINASE"/>
    <property type="match status" value="1"/>
</dbReference>
<evidence type="ECO:0000313" key="10">
    <source>
        <dbReference type="EMBL" id="CAA9505334.1"/>
    </source>
</evidence>
<evidence type="ECO:0000256" key="5">
    <source>
        <dbReference type="ARBA" id="ARBA00022777"/>
    </source>
</evidence>
<keyword evidence="7" id="KW-0829">Tyrosine-protein kinase</keyword>
<evidence type="ECO:0000256" key="7">
    <source>
        <dbReference type="ARBA" id="ARBA00023137"/>
    </source>
</evidence>
<keyword evidence="3" id="KW-0808">Transferase</keyword>
<name>A0A6J4SUA1_9ACTN</name>
<dbReference type="GO" id="GO:0005524">
    <property type="term" value="F:ATP binding"/>
    <property type="evidence" value="ECO:0007669"/>
    <property type="project" value="UniProtKB-KW"/>
</dbReference>
<keyword evidence="5" id="KW-0418">Kinase</keyword>
<reference evidence="10" key="1">
    <citation type="submission" date="2020-02" db="EMBL/GenBank/DDBJ databases">
        <authorList>
            <person name="Meier V. D."/>
        </authorList>
    </citation>
    <scope>NUCLEOTIDE SEQUENCE</scope>
    <source>
        <strain evidence="10">AVDCRST_MAG69</strain>
    </source>
</reference>